<dbReference type="EMBL" id="UZAH01001556">
    <property type="protein sequence ID" value="VDO19806.1"/>
    <property type="molecule type" value="Genomic_DNA"/>
</dbReference>
<accession>A0A183F5I1</accession>
<dbReference type="Proteomes" id="UP000050761">
    <property type="component" value="Unassembled WGS sequence"/>
</dbReference>
<gene>
    <name evidence="2" type="ORF">HPBE_LOCUS1424</name>
</gene>
<sequence>MKLLAAIILLIACVASLVSSSVVREKRQWGNPYGFRGPYGGYGPRPYNPYGYGGGPFRRGPTTVVQRTVIYRG</sequence>
<reference evidence="4" key="2">
    <citation type="submission" date="2019-09" db="UniProtKB">
        <authorList>
            <consortium name="WormBaseParasite"/>
        </authorList>
    </citation>
    <scope>IDENTIFICATION</scope>
</reference>
<dbReference type="AlphaFoldDB" id="A0A183F5I1"/>
<protein>
    <submittedName>
        <fullName evidence="2 4">Uncharacterized protein</fullName>
    </submittedName>
</protein>
<name>A0A183F5I1_HELPZ</name>
<keyword evidence="1" id="KW-0732">Signal</keyword>
<organism evidence="3 4">
    <name type="scientific">Heligmosomoides polygyrus</name>
    <name type="common">Parasitic roundworm</name>
    <dbReference type="NCBI Taxonomy" id="6339"/>
    <lineage>
        <taxon>Eukaryota</taxon>
        <taxon>Metazoa</taxon>
        <taxon>Ecdysozoa</taxon>
        <taxon>Nematoda</taxon>
        <taxon>Chromadorea</taxon>
        <taxon>Rhabditida</taxon>
        <taxon>Rhabditina</taxon>
        <taxon>Rhabditomorpha</taxon>
        <taxon>Strongyloidea</taxon>
        <taxon>Heligmosomidae</taxon>
        <taxon>Heligmosomoides</taxon>
    </lineage>
</organism>
<dbReference type="WBParaSite" id="HPBE_0000142301-mRNA-1">
    <property type="protein sequence ID" value="HPBE_0000142301-mRNA-1"/>
    <property type="gene ID" value="HPBE_0000142301"/>
</dbReference>
<proteinExistence type="predicted"/>
<evidence type="ECO:0000313" key="4">
    <source>
        <dbReference type="WBParaSite" id="HPBE_0000142301-mRNA-1"/>
    </source>
</evidence>
<reference evidence="2 3" key="1">
    <citation type="submission" date="2018-11" db="EMBL/GenBank/DDBJ databases">
        <authorList>
            <consortium name="Pathogen Informatics"/>
        </authorList>
    </citation>
    <scope>NUCLEOTIDE SEQUENCE [LARGE SCALE GENOMIC DNA]</scope>
</reference>
<evidence type="ECO:0000313" key="2">
    <source>
        <dbReference type="EMBL" id="VDO19806.1"/>
    </source>
</evidence>
<feature type="signal peptide" evidence="1">
    <location>
        <begin position="1"/>
        <end position="20"/>
    </location>
</feature>
<keyword evidence="3" id="KW-1185">Reference proteome</keyword>
<evidence type="ECO:0000313" key="3">
    <source>
        <dbReference type="Proteomes" id="UP000050761"/>
    </source>
</evidence>
<accession>A0A3P7TF16</accession>
<feature type="chain" id="PRO_5044551262" evidence="1">
    <location>
        <begin position="21"/>
        <end position="73"/>
    </location>
</feature>
<evidence type="ECO:0000256" key="1">
    <source>
        <dbReference type="SAM" id="SignalP"/>
    </source>
</evidence>